<dbReference type="EMBL" id="CACVKT020002491">
    <property type="protein sequence ID" value="CAC5378087.1"/>
    <property type="molecule type" value="Genomic_DNA"/>
</dbReference>
<accession>A0A6J8B7V4</accession>
<gene>
    <name evidence="3" type="ORF">MCOR_14330</name>
</gene>
<dbReference type="Gene3D" id="1.10.340.70">
    <property type="match status" value="1"/>
</dbReference>
<evidence type="ECO:0000313" key="3">
    <source>
        <dbReference type="EMBL" id="CAC5378087.1"/>
    </source>
</evidence>
<dbReference type="InterPro" id="IPR041588">
    <property type="entry name" value="Integrase_H2C2"/>
</dbReference>
<dbReference type="Pfam" id="PF17921">
    <property type="entry name" value="Integrase_H2C2"/>
    <property type="match status" value="1"/>
</dbReference>
<dbReference type="PANTHER" id="PTHR47331:SF1">
    <property type="entry name" value="GAG-LIKE PROTEIN"/>
    <property type="match status" value="1"/>
</dbReference>
<organism evidence="3 4">
    <name type="scientific">Mytilus coruscus</name>
    <name type="common">Sea mussel</name>
    <dbReference type="NCBI Taxonomy" id="42192"/>
    <lineage>
        <taxon>Eukaryota</taxon>
        <taxon>Metazoa</taxon>
        <taxon>Spiralia</taxon>
        <taxon>Lophotrochozoa</taxon>
        <taxon>Mollusca</taxon>
        <taxon>Bivalvia</taxon>
        <taxon>Autobranchia</taxon>
        <taxon>Pteriomorphia</taxon>
        <taxon>Mytilida</taxon>
        <taxon>Mytiloidea</taxon>
        <taxon>Mytilidae</taxon>
        <taxon>Mytilinae</taxon>
        <taxon>Mytilus</taxon>
    </lineage>
</organism>
<protein>
    <recommendedName>
        <fullName evidence="5">Integrase zinc-binding domain-containing protein</fullName>
    </recommendedName>
</protein>
<evidence type="ECO:0000313" key="4">
    <source>
        <dbReference type="Proteomes" id="UP000507470"/>
    </source>
</evidence>
<dbReference type="Proteomes" id="UP000507470">
    <property type="component" value="Unassembled WGS sequence"/>
</dbReference>
<evidence type="ECO:0000259" key="1">
    <source>
        <dbReference type="Pfam" id="PF17921"/>
    </source>
</evidence>
<feature type="domain" description="DUF5641" evidence="2">
    <location>
        <begin position="153"/>
        <end position="242"/>
    </location>
</feature>
<dbReference type="AlphaFoldDB" id="A0A6J8B7V4"/>
<reference evidence="3 4" key="1">
    <citation type="submission" date="2020-06" db="EMBL/GenBank/DDBJ databases">
        <authorList>
            <person name="Li R."/>
            <person name="Bekaert M."/>
        </authorList>
    </citation>
    <scope>NUCLEOTIDE SEQUENCE [LARGE SCALE GENOMIC DNA]</scope>
    <source>
        <strain evidence="4">wild</strain>
    </source>
</reference>
<keyword evidence="4" id="KW-1185">Reference proteome</keyword>
<dbReference type="OrthoDB" id="10066543at2759"/>
<dbReference type="Pfam" id="PF18701">
    <property type="entry name" value="DUF5641"/>
    <property type="match status" value="1"/>
</dbReference>
<evidence type="ECO:0000259" key="2">
    <source>
        <dbReference type="Pfam" id="PF18701"/>
    </source>
</evidence>
<name>A0A6J8B7V4_MYTCO</name>
<sequence>MKHPILLSKLSRISYFMIQGIHKSIGHLGKNAILTELRQKYWIIGANSIKKNIVSNCVICRKYQAPIMQQKMANLPSERVTQDTAPFTMVGMDYFGPFAIKQRRCTVKRYEGIDWKFNPPAASNFGGVWERLIQSVECAPPGIFVKSDNYVRRRWRQVQYLSDLFWNRLTKEYLPLLQQKVKWNKMERNLKINYLVLIVENTPRNSWTMGRALEVITDKFGTVRVAKVKTASTVLTRSIRKLEADMDYV</sequence>
<feature type="domain" description="Integrase zinc-binding" evidence="1">
    <location>
        <begin position="18"/>
        <end position="65"/>
    </location>
</feature>
<dbReference type="InterPro" id="IPR040676">
    <property type="entry name" value="DUF5641"/>
</dbReference>
<evidence type="ECO:0008006" key="5">
    <source>
        <dbReference type="Google" id="ProtNLM"/>
    </source>
</evidence>
<proteinExistence type="predicted"/>
<dbReference type="PANTHER" id="PTHR47331">
    <property type="entry name" value="PHD-TYPE DOMAIN-CONTAINING PROTEIN"/>
    <property type="match status" value="1"/>
</dbReference>